<name>A0AA86QSW9_9EUKA</name>
<dbReference type="EMBL" id="CAXDID020000083">
    <property type="protein sequence ID" value="CAL6019499.1"/>
    <property type="molecule type" value="Genomic_DNA"/>
</dbReference>
<evidence type="ECO:0000313" key="2">
    <source>
        <dbReference type="EMBL" id="CAI9958938.1"/>
    </source>
</evidence>
<sequence>MNDKYETIRRRILNKDPVNVTHIDSNTAQFLLRKQIMDLDRAQGPNRKCDENFMRQSGIDLNELLDEISKRDSNLELSDLDLVEIPQSVSFDRVSKRSSFSEDFGSLDNRSQPFQVRQENGYKYRAYKWRK</sequence>
<reference evidence="3 5" key="2">
    <citation type="submission" date="2024-07" db="EMBL/GenBank/DDBJ databases">
        <authorList>
            <person name="Akdeniz Z."/>
        </authorList>
    </citation>
    <scope>NUCLEOTIDE SEQUENCE [LARGE SCALE GENOMIC DNA]</scope>
</reference>
<evidence type="ECO:0000313" key="1">
    <source>
        <dbReference type="EMBL" id="CAI9944080.1"/>
    </source>
</evidence>
<keyword evidence="5" id="KW-1185">Reference proteome</keyword>
<comment type="caution">
    <text evidence="2">The sequence shown here is derived from an EMBL/GenBank/DDBJ whole genome shotgun (WGS) entry which is preliminary data.</text>
</comment>
<accession>A0AA86QSW9</accession>
<dbReference type="AlphaFoldDB" id="A0AA86QSW9"/>
<dbReference type="EMBL" id="CAXDID020000392">
    <property type="protein sequence ID" value="CAL6086300.1"/>
    <property type="molecule type" value="Genomic_DNA"/>
</dbReference>
<organism evidence="2">
    <name type="scientific">Hexamita inflata</name>
    <dbReference type="NCBI Taxonomy" id="28002"/>
    <lineage>
        <taxon>Eukaryota</taxon>
        <taxon>Metamonada</taxon>
        <taxon>Diplomonadida</taxon>
        <taxon>Hexamitidae</taxon>
        <taxon>Hexamitinae</taxon>
        <taxon>Hexamita</taxon>
    </lineage>
</organism>
<evidence type="ECO:0000313" key="4">
    <source>
        <dbReference type="EMBL" id="CAL6086300.1"/>
    </source>
</evidence>
<dbReference type="Proteomes" id="UP001642409">
    <property type="component" value="Unassembled WGS sequence"/>
</dbReference>
<protein>
    <submittedName>
        <fullName evidence="3">Hypothetical_protein</fullName>
    </submittedName>
</protein>
<evidence type="ECO:0000313" key="3">
    <source>
        <dbReference type="EMBL" id="CAL6019499.1"/>
    </source>
</evidence>
<dbReference type="EMBL" id="CATOUU010000911">
    <property type="protein sequence ID" value="CAI9958938.1"/>
    <property type="molecule type" value="Genomic_DNA"/>
</dbReference>
<reference evidence="2" key="1">
    <citation type="submission" date="2023-06" db="EMBL/GenBank/DDBJ databases">
        <authorList>
            <person name="Kurt Z."/>
        </authorList>
    </citation>
    <scope>NUCLEOTIDE SEQUENCE</scope>
</reference>
<evidence type="ECO:0000313" key="5">
    <source>
        <dbReference type="Proteomes" id="UP001642409"/>
    </source>
</evidence>
<dbReference type="EMBL" id="CATOUU010000721">
    <property type="protein sequence ID" value="CAI9944080.1"/>
    <property type="molecule type" value="Genomic_DNA"/>
</dbReference>
<proteinExistence type="predicted"/>
<gene>
    <name evidence="3" type="ORF">HINF_LOCUS26977</name>
    <name evidence="1" type="ORF">HINF_LOCUS31725</name>
    <name evidence="2" type="ORF">HINF_LOCUS46583</name>
    <name evidence="4" type="ORF">HINF_LOCUS63096</name>
</gene>